<dbReference type="AlphaFoldDB" id="A0A8C6WGI5"/>
<reference evidence="2" key="2">
    <citation type="submission" date="2025-09" db="UniProtKB">
        <authorList>
            <consortium name="Ensembl"/>
        </authorList>
    </citation>
    <scope>IDENTIFICATION</scope>
</reference>
<accession>A0A8C6WGI5</accession>
<reference evidence="2" key="1">
    <citation type="submission" date="2025-08" db="UniProtKB">
        <authorList>
            <consortium name="Ensembl"/>
        </authorList>
    </citation>
    <scope>IDENTIFICATION</scope>
</reference>
<feature type="compositionally biased region" description="Basic and acidic residues" evidence="1">
    <location>
        <begin position="67"/>
        <end position="79"/>
    </location>
</feature>
<feature type="compositionally biased region" description="Basic residues" evidence="1">
    <location>
        <begin position="56"/>
        <end position="65"/>
    </location>
</feature>
<organism evidence="2 3">
    <name type="scientific">Neogobius melanostomus</name>
    <name type="common">round goby</name>
    <dbReference type="NCBI Taxonomy" id="47308"/>
    <lineage>
        <taxon>Eukaryota</taxon>
        <taxon>Metazoa</taxon>
        <taxon>Chordata</taxon>
        <taxon>Craniata</taxon>
        <taxon>Vertebrata</taxon>
        <taxon>Euteleostomi</taxon>
        <taxon>Actinopterygii</taxon>
        <taxon>Neopterygii</taxon>
        <taxon>Teleostei</taxon>
        <taxon>Neoteleostei</taxon>
        <taxon>Acanthomorphata</taxon>
        <taxon>Gobiaria</taxon>
        <taxon>Gobiiformes</taxon>
        <taxon>Gobioidei</taxon>
        <taxon>Gobiidae</taxon>
        <taxon>Benthophilinae</taxon>
        <taxon>Neogobiini</taxon>
        <taxon>Neogobius</taxon>
    </lineage>
</organism>
<protein>
    <submittedName>
        <fullName evidence="2">Uncharacterized protein</fullName>
    </submittedName>
</protein>
<evidence type="ECO:0000313" key="3">
    <source>
        <dbReference type="Proteomes" id="UP000694523"/>
    </source>
</evidence>
<dbReference type="Proteomes" id="UP000694523">
    <property type="component" value="Unplaced"/>
</dbReference>
<dbReference type="Ensembl" id="ENSNMLT00000006016.1">
    <property type="protein sequence ID" value="ENSNMLP00000005236.1"/>
    <property type="gene ID" value="ENSNMLG00000003816.1"/>
</dbReference>
<evidence type="ECO:0000313" key="2">
    <source>
        <dbReference type="Ensembl" id="ENSNMLP00000005236.1"/>
    </source>
</evidence>
<feature type="region of interest" description="Disordered" evidence="1">
    <location>
        <begin position="1"/>
        <end position="79"/>
    </location>
</feature>
<name>A0A8C6WGI5_9GOBI</name>
<evidence type="ECO:0000256" key="1">
    <source>
        <dbReference type="SAM" id="MobiDB-lite"/>
    </source>
</evidence>
<sequence>MAAAIASSLIRQKRAARESTGGERKAASKRRSSPTKDSPRSTCQRRIIGVFAKIRLCQRKTRPPPRRAGESVDTFHTKN</sequence>
<proteinExistence type="predicted"/>
<keyword evidence="3" id="KW-1185">Reference proteome</keyword>
<feature type="compositionally biased region" description="Basic and acidic residues" evidence="1">
    <location>
        <begin position="15"/>
        <end position="26"/>
    </location>
</feature>